<organism evidence="1 2">
    <name type="scientific">Stieleria maiorica</name>
    <dbReference type="NCBI Taxonomy" id="2795974"/>
    <lineage>
        <taxon>Bacteria</taxon>
        <taxon>Pseudomonadati</taxon>
        <taxon>Planctomycetota</taxon>
        <taxon>Planctomycetia</taxon>
        <taxon>Pirellulales</taxon>
        <taxon>Pirellulaceae</taxon>
        <taxon>Stieleria</taxon>
    </lineage>
</organism>
<accession>A0A5B9MH92</accession>
<dbReference type="KEGG" id="smam:Mal15_29930"/>
<gene>
    <name evidence="1" type="ORF">Mal15_29930</name>
</gene>
<reference evidence="1 2" key="1">
    <citation type="submission" date="2019-02" db="EMBL/GenBank/DDBJ databases">
        <title>Planctomycetal bacteria perform biofilm scaping via a novel small molecule.</title>
        <authorList>
            <person name="Jeske O."/>
            <person name="Boedeker C."/>
            <person name="Wiegand S."/>
            <person name="Breitling P."/>
            <person name="Kallscheuer N."/>
            <person name="Jogler M."/>
            <person name="Rohde M."/>
            <person name="Petersen J."/>
            <person name="Medema M.H."/>
            <person name="Surup F."/>
            <person name="Jogler C."/>
        </authorList>
    </citation>
    <scope>NUCLEOTIDE SEQUENCE [LARGE SCALE GENOMIC DNA]</scope>
    <source>
        <strain evidence="1 2">Mal15</strain>
    </source>
</reference>
<keyword evidence="2" id="KW-1185">Reference proteome</keyword>
<protein>
    <submittedName>
        <fullName evidence="1">Uncharacterized protein</fullName>
    </submittedName>
</protein>
<dbReference type="Proteomes" id="UP000321353">
    <property type="component" value="Chromosome"/>
</dbReference>
<dbReference type="EMBL" id="CP036264">
    <property type="protein sequence ID" value="QEF98935.1"/>
    <property type="molecule type" value="Genomic_DNA"/>
</dbReference>
<name>A0A5B9MH92_9BACT</name>
<evidence type="ECO:0000313" key="2">
    <source>
        <dbReference type="Proteomes" id="UP000321353"/>
    </source>
</evidence>
<dbReference type="AlphaFoldDB" id="A0A5B9MH92"/>
<evidence type="ECO:0000313" key="1">
    <source>
        <dbReference type="EMBL" id="QEF98935.1"/>
    </source>
</evidence>
<proteinExistence type="predicted"/>
<sequence>MANYTEPTVLQDDEIDVTERLIHEQINVIRRNWSPTERANRHALGRARRESLLVTLGIHGRVPNA</sequence>